<proteinExistence type="predicted"/>
<protein>
    <submittedName>
        <fullName evidence="1">Uncharacterized protein</fullName>
    </submittedName>
</protein>
<dbReference type="AlphaFoldDB" id="A0A645BWX2"/>
<reference evidence="1" key="1">
    <citation type="submission" date="2019-08" db="EMBL/GenBank/DDBJ databases">
        <authorList>
            <person name="Kucharzyk K."/>
            <person name="Murdoch R.W."/>
            <person name="Higgins S."/>
            <person name="Loffler F."/>
        </authorList>
    </citation>
    <scope>NUCLEOTIDE SEQUENCE</scope>
</reference>
<name>A0A645BWX2_9ZZZZ</name>
<evidence type="ECO:0000313" key="1">
    <source>
        <dbReference type="EMBL" id="MPM69792.1"/>
    </source>
</evidence>
<dbReference type="EMBL" id="VSSQ01023082">
    <property type="protein sequence ID" value="MPM69792.1"/>
    <property type="molecule type" value="Genomic_DNA"/>
</dbReference>
<accession>A0A645BWX2</accession>
<gene>
    <name evidence="1" type="ORF">SDC9_116740</name>
</gene>
<sequence length="105" mass="11700">MGIGSAPDSYISENATQSPHILIFEVTSRTIPVNFNSHNILTWLNVSGNIKFSSIAAIYTITDFLPVYPKEKTGIHAIESYKYTTSVPYLRQIKLFSVTPDGITF</sequence>
<organism evidence="1">
    <name type="scientific">bioreactor metagenome</name>
    <dbReference type="NCBI Taxonomy" id="1076179"/>
    <lineage>
        <taxon>unclassified sequences</taxon>
        <taxon>metagenomes</taxon>
        <taxon>ecological metagenomes</taxon>
    </lineage>
</organism>
<comment type="caution">
    <text evidence="1">The sequence shown here is derived from an EMBL/GenBank/DDBJ whole genome shotgun (WGS) entry which is preliminary data.</text>
</comment>